<dbReference type="Pfam" id="PF00078">
    <property type="entry name" value="RVT_1"/>
    <property type="match status" value="1"/>
</dbReference>
<dbReference type="eggNOG" id="KOG1075">
    <property type="taxonomic scope" value="Eukaryota"/>
</dbReference>
<dbReference type="OMA" id="VEWIFME"/>
<dbReference type="InterPro" id="IPR000477">
    <property type="entry name" value="RT_dom"/>
</dbReference>
<dbReference type="STRING" id="3641.A0A061EDR9"/>
<dbReference type="PANTHER" id="PTHR46890">
    <property type="entry name" value="NON-LTR RETROLELEMENT REVERSE TRANSCRIPTASE-LIKE PROTEIN-RELATED"/>
    <property type="match status" value="1"/>
</dbReference>
<sequence length="421" mass="48248">MNEDLCADISLEKVRIALFQMHPTKAPGPDGLPVLCYQRFWPLLSRDVHKFVVDFLEGRLWSTEVNHTHITLIRKVPQPDQGSQFRPISLCNVIYKIASKVLANRLKSILPVIISANQSPFVLGRLILDNGIVAHEVIHYLHNKRVGKVGNFALKLDMSKAYDRVEWIFMEVLINSDLGAKFVPSRGIRQGDPFSPFLFVIITEALSEKVFKRVSNWKSKVLSIVGKEVLIKAVAQAIPIYVMSCFKLPDTLCAEIDSVYARYWWGSNVKDHKIHWKSWKAICTSKHYEGMGFRNTKNFNLAMPTKQGWRLQTQVPTLAYNFLKARYFPNVNFCEALIGSNPSYLWRSLRESQGLIKNGLIWRVGNGTNISVKRDNWIPYETLRKVLVCDASGIELNSDMLCTSMLDWILSYGYSRLIIYM</sequence>
<dbReference type="PROSITE" id="PS50878">
    <property type="entry name" value="RT_POL"/>
    <property type="match status" value="1"/>
</dbReference>
<name>A0A061EDR9_THECC</name>
<accession>A0A061EDR9</accession>
<organism evidence="2 3">
    <name type="scientific">Theobroma cacao</name>
    <name type="common">Cacao</name>
    <name type="synonym">Cocoa</name>
    <dbReference type="NCBI Taxonomy" id="3641"/>
    <lineage>
        <taxon>Eukaryota</taxon>
        <taxon>Viridiplantae</taxon>
        <taxon>Streptophyta</taxon>
        <taxon>Embryophyta</taxon>
        <taxon>Tracheophyta</taxon>
        <taxon>Spermatophyta</taxon>
        <taxon>Magnoliopsida</taxon>
        <taxon>eudicotyledons</taxon>
        <taxon>Gunneridae</taxon>
        <taxon>Pentapetalae</taxon>
        <taxon>rosids</taxon>
        <taxon>malvids</taxon>
        <taxon>Malvales</taxon>
        <taxon>Malvaceae</taxon>
        <taxon>Byttnerioideae</taxon>
        <taxon>Theobroma</taxon>
    </lineage>
</organism>
<protein>
    <submittedName>
        <fullName evidence="2">Retrotransposon protein, unclassified, putative</fullName>
    </submittedName>
</protein>
<dbReference type="PANTHER" id="PTHR46890:SF48">
    <property type="entry name" value="RNA-DIRECTED DNA POLYMERASE"/>
    <property type="match status" value="1"/>
</dbReference>
<evidence type="ECO:0000313" key="3">
    <source>
        <dbReference type="Proteomes" id="UP000026915"/>
    </source>
</evidence>
<dbReference type="Gramene" id="EOY00434">
    <property type="protein sequence ID" value="EOY00434"/>
    <property type="gene ID" value="TCM_010297"/>
</dbReference>
<dbReference type="CDD" id="cd01650">
    <property type="entry name" value="RT_nLTR_like"/>
    <property type="match status" value="1"/>
</dbReference>
<proteinExistence type="predicted"/>
<keyword evidence="3" id="KW-1185">Reference proteome</keyword>
<dbReference type="InterPro" id="IPR052343">
    <property type="entry name" value="Retrotransposon-Effector_Assoc"/>
</dbReference>
<feature type="domain" description="Reverse transcriptase" evidence="1">
    <location>
        <begin position="57"/>
        <end position="295"/>
    </location>
</feature>
<evidence type="ECO:0000313" key="2">
    <source>
        <dbReference type="EMBL" id="EOY00434.1"/>
    </source>
</evidence>
<reference evidence="2 3" key="1">
    <citation type="journal article" date="2013" name="Genome Biol.">
        <title>The genome sequence of the most widely cultivated cacao type and its use to identify candidate genes regulating pod color.</title>
        <authorList>
            <person name="Motamayor J.C."/>
            <person name="Mockaitis K."/>
            <person name="Schmutz J."/>
            <person name="Haiminen N."/>
            <person name="Iii D.L."/>
            <person name="Cornejo O."/>
            <person name="Findley S.D."/>
            <person name="Zheng P."/>
            <person name="Utro F."/>
            <person name="Royaert S."/>
            <person name="Saski C."/>
            <person name="Jenkins J."/>
            <person name="Podicheti R."/>
            <person name="Zhao M."/>
            <person name="Scheffler B.E."/>
            <person name="Stack J.C."/>
            <person name="Feltus F.A."/>
            <person name="Mustiga G.M."/>
            <person name="Amores F."/>
            <person name="Phillips W."/>
            <person name="Marelli J.P."/>
            <person name="May G.D."/>
            <person name="Shapiro H."/>
            <person name="Ma J."/>
            <person name="Bustamante C.D."/>
            <person name="Schnell R.J."/>
            <person name="Main D."/>
            <person name="Gilbert D."/>
            <person name="Parida L."/>
            <person name="Kuhn D.N."/>
        </authorList>
    </citation>
    <scope>NUCLEOTIDE SEQUENCE [LARGE SCALE GENOMIC DNA]</scope>
    <source>
        <strain evidence="3">cv. Matina 1-6</strain>
    </source>
</reference>
<dbReference type="SUPFAM" id="SSF56672">
    <property type="entry name" value="DNA/RNA polymerases"/>
    <property type="match status" value="1"/>
</dbReference>
<gene>
    <name evidence="2" type="ORF">TCM_010297</name>
</gene>
<dbReference type="Proteomes" id="UP000026915">
    <property type="component" value="Chromosome 2"/>
</dbReference>
<dbReference type="InParanoid" id="A0A061EDR9"/>
<evidence type="ECO:0000259" key="1">
    <source>
        <dbReference type="PROSITE" id="PS50878"/>
    </source>
</evidence>
<dbReference type="EMBL" id="CM001880">
    <property type="protein sequence ID" value="EOY00434.1"/>
    <property type="molecule type" value="Genomic_DNA"/>
</dbReference>
<dbReference type="HOGENOM" id="CLU_632532_0_0_1"/>
<dbReference type="AlphaFoldDB" id="A0A061EDR9"/>
<dbReference type="InterPro" id="IPR043502">
    <property type="entry name" value="DNA/RNA_pol_sf"/>
</dbReference>